<protein>
    <recommendedName>
        <fullName evidence="4">Lipoprotein</fullName>
    </recommendedName>
</protein>
<reference evidence="2 3" key="1">
    <citation type="submission" date="2022-11" db="EMBL/GenBank/DDBJ databases">
        <title>Minimal conservation of predation-associated metabolite biosynthetic gene clusters underscores biosynthetic potential of Myxococcota including descriptions for ten novel species: Archangium lansinium sp. nov., Myxococcus landrumus sp. nov., Nannocystis bai.</title>
        <authorList>
            <person name="Ahearne A."/>
            <person name="Stevens C."/>
            <person name="Phillips K."/>
        </authorList>
    </citation>
    <scope>NUCLEOTIDE SEQUENCE [LARGE SCALE GENOMIC DNA]</scope>
    <source>
        <strain evidence="2 3">MIWBW</strain>
    </source>
</reference>
<accession>A0ABT4AIQ7</accession>
<comment type="caution">
    <text evidence="2">The sequence shown here is derived from an EMBL/GenBank/DDBJ whole genome shotgun (WGS) entry which is preliminary data.</text>
</comment>
<proteinExistence type="predicted"/>
<keyword evidence="1" id="KW-0732">Signal</keyword>
<evidence type="ECO:0000313" key="2">
    <source>
        <dbReference type="EMBL" id="MCY1081545.1"/>
    </source>
</evidence>
<evidence type="ECO:0000313" key="3">
    <source>
        <dbReference type="Proteomes" id="UP001207654"/>
    </source>
</evidence>
<sequence>MKSLGARLLLLVPLSLALEGCCDHGPEEALSTPPDRECMTGVEVGDDIAIWDCVDQQHVVAFRRASALFGCSAVQVQRVPCGQLTPYEQALDGDPCEYGRPRGD</sequence>
<keyword evidence="3" id="KW-1185">Reference proteome</keyword>
<feature type="signal peptide" evidence="1">
    <location>
        <begin position="1"/>
        <end position="17"/>
    </location>
</feature>
<dbReference type="EMBL" id="JAPNKA010000001">
    <property type="protein sequence ID" value="MCY1081545.1"/>
    <property type="molecule type" value="Genomic_DNA"/>
</dbReference>
<dbReference type="Proteomes" id="UP001207654">
    <property type="component" value="Unassembled WGS sequence"/>
</dbReference>
<name>A0ABT4AIQ7_9BACT</name>
<gene>
    <name evidence="2" type="ORF">OV287_44540</name>
</gene>
<evidence type="ECO:0000256" key="1">
    <source>
        <dbReference type="SAM" id="SignalP"/>
    </source>
</evidence>
<evidence type="ECO:0008006" key="4">
    <source>
        <dbReference type="Google" id="ProtNLM"/>
    </source>
</evidence>
<organism evidence="2 3">
    <name type="scientific">Archangium lansingense</name>
    <dbReference type="NCBI Taxonomy" id="2995310"/>
    <lineage>
        <taxon>Bacteria</taxon>
        <taxon>Pseudomonadati</taxon>
        <taxon>Myxococcota</taxon>
        <taxon>Myxococcia</taxon>
        <taxon>Myxococcales</taxon>
        <taxon>Cystobacterineae</taxon>
        <taxon>Archangiaceae</taxon>
        <taxon>Archangium</taxon>
    </lineage>
</organism>
<dbReference type="RefSeq" id="WP_267540138.1">
    <property type="nucleotide sequence ID" value="NZ_JAPNKA010000001.1"/>
</dbReference>
<feature type="chain" id="PRO_5045839936" description="Lipoprotein" evidence="1">
    <location>
        <begin position="18"/>
        <end position="104"/>
    </location>
</feature>